<feature type="compositionally biased region" description="Acidic residues" evidence="1">
    <location>
        <begin position="264"/>
        <end position="298"/>
    </location>
</feature>
<organism evidence="2">
    <name type="scientific">freshwater metagenome</name>
    <dbReference type="NCBI Taxonomy" id="449393"/>
    <lineage>
        <taxon>unclassified sequences</taxon>
        <taxon>metagenomes</taxon>
        <taxon>ecological metagenomes</taxon>
    </lineage>
</organism>
<sequence length="333" mass="35272">MSRTRTPDSATQVARTRLLDTVAAEHIGEFVDVRDEESLDNSVSLATYTFESSDPAYPGWYWAVTLASLQGQSEATVSEVNLLPGSLALVPQPWRPWASRVEPGDLGVGDLLAPEPNDPRLTAGFTEVDEVASDAAPLHPVQWELGLGREKILSVEGAQAAVSRWWEGQTGPRAAMAKAAPANCGTCGFMVAVGGSLGQAFGLCANQYGAADGHVVALTFGCGAHSSVRLDEVSAVQVVKLVIDDDSDELEDGSHLPDFVADNEVSDQDDSDGDVSEDDSDDDSSDNDIDVQQDAELDYLEHLEGEASDDLDGSDDDESGSELLDTDSDLVGN</sequence>
<feature type="compositionally biased region" description="Acidic residues" evidence="1">
    <location>
        <begin position="306"/>
        <end position="333"/>
    </location>
</feature>
<protein>
    <submittedName>
        <fullName evidence="2">Unannotated protein</fullName>
    </submittedName>
</protein>
<proteinExistence type="predicted"/>
<accession>A0A6J5Z4D1</accession>
<dbReference type="InterPro" id="IPR021391">
    <property type="entry name" value="DUF3027"/>
</dbReference>
<dbReference type="AlphaFoldDB" id="A0A6J5Z4D1"/>
<evidence type="ECO:0000256" key="1">
    <source>
        <dbReference type="SAM" id="MobiDB-lite"/>
    </source>
</evidence>
<name>A0A6J5Z4D1_9ZZZZ</name>
<gene>
    <name evidence="2" type="ORF">UFOPK3770_00680</name>
</gene>
<dbReference type="Pfam" id="PF11228">
    <property type="entry name" value="DUF3027"/>
    <property type="match status" value="1"/>
</dbReference>
<reference evidence="2" key="1">
    <citation type="submission" date="2020-05" db="EMBL/GenBank/DDBJ databases">
        <authorList>
            <person name="Chiriac C."/>
            <person name="Salcher M."/>
            <person name="Ghai R."/>
            <person name="Kavagutti S V."/>
        </authorList>
    </citation>
    <scope>NUCLEOTIDE SEQUENCE</scope>
</reference>
<feature type="region of interest" description="Disordered" evidence="1">
    <location>
        <begin position="249"/>
        <end position="333"/>
    </location>
</feature>
<evidence type="ECO:0000313" key="2">
    <source>
        <dbReference type="EMBL" id="CAB4337495.1"/>
    </source>
</evidence>
<dbReference type="EMBL" id="CAESAJ010000060">
    <property type="protein sequence ID" value="CAB4337495.1"/>
    <property type="molecule type" value="Genomic_DNA"/>
</dbReference>